<dbReference type="SUPFAM" id="SSF52151">
    <property type="entry name" value="FabD/lysophospholipase-like"/>
    <property type="match status" value="1"/>
</dbReference>
<dbReference type="HOGENOM" id="CLU_813289_0_0_6"/>
<dbReference type="InterPro" id="IPR002641">
    <property type="entry name" value="PNPLA_dom"/>
</dbReference>
<keyword evidence="1" id="KW-0443">Lipid metabolism</keyword>
<dbReference type="InterPro" id="IPR016035">
    <property type="entry name" value="Acyl_Trfase/lysoPLipase"/>
</dbReference>
<dbReference type="STRING" id="207949.RED65_13787"/>
<reference evidence="3 4" key="1">
    <citation type="submission" date="2006-03" db="EMBL/GenBank/DDBJ databases">
        <authorList>
            <person name="Pinhassi J."/>
            <person name="Pedros-Alio C."/>
            <person name="Ferriera S."/>
            <person name="Johnson J."/>
            <person name="Kravitz S."/>
            <person name="Halpern A."/>
            <person name="Remington K."/>
            <person name="Beeson K."/>
            <person name="Tran B."/>
            <person name="Rogers Y.-H."/>
            <person name="Friedman R."/>
            <person name="Venter J.C."/>
        </authorList>
    </citation>
    <scope>NUCLEOTIDE SEQUENCE [LARGE SCALE GENOMIC DNA]</scope>
    <source>
        <strain evidence="3 4">RED65</strain>
    </source>
</reference>
<dbReference type="AlphaFoldDB" id="Q1N331"/>
<dbReference type="GO" id="GO:0006629">
    <property type="term" value="P:lipid metabolic process"/>
    <property type="evidence" value="ECO:0007669"/>
    <property type="project" value="UniProtKB-KW"/>
</dbReference>
<dbReference type="Proteomes" id="UP000004263">
    <property type="component" value="Unassembled WGS sequence"/>
</dbReference>
<name>Q1N331_9GAMM</name>
<dbReference type="Gene3D" id="3.40.1090.10">
    <property type="entry name" value="Cytosolic phospholipase A2 catalytic domain"/>
    <property type="match status" value="1"/>
</dbReference>
<sequence length="349" mass="39632">MNLELLAGESAFAEIKENGLSADRIRLMVGASGGPKWLMLSRLDQYFTEHFFSPNHSMSLIGSSIGAWRMALYAQKDPLARFKDFEEIYLNQRYKTLSPKEITGFIERVRDALFSGQYARDIVENASRQLHVVAVRNRKLLNGRSNWMQAISLLSAAAGNLVSNKIVEALYPRVVISHKGSIGPYSKTPEVIPLTEKNVAQALVASGAIPMVLEPTLVEGGINRWYWDGGMVDYHFSGPFNIDDGLVFYPHFFPKIVPAWFDKSLPWRSAKAKHYDNVVMVTPSQSFIDQLPYGKIPDRKDFNKLSDDERERYWHTVLDQTNRLVEEFHEMMMTDAGRSAVQPISKIIK</sequence>
<feature type="domain" description="PNPLA" evidence="2">
    <location>
        <begin position="60"/>
        <end position="233"/>
    </location>
</feature>
<gene>
    <name evidence="3" type="ORF">RED65_13787</name>
</gene>
<dbReference type="EMBL" id="AAQH01000005">
    <property type="protein sequence ID" value="EAT12760.1"/>
    <property type="molecule type" value="Genomic_DNA"/>
</dbReference>
<dbReference type="RefSeq" id="WP_007018549.1">
    <property type="nucleotide sequence ID" value="NZ_CH724117.1"/>
</dbReference>
<protein>
    <recommendedName>
        <fullName evidence="2">PNPLA domain-containing protein</fullName>
    </recommendedName>
</protein>
<evidence type="ECO:0000256" key="1">
    <source>
        <dbReference type="ARBA" id="ARBA00023098"/>
    </source>
</evidence>
<accession>Q1N331</accession>
<organism evidence="3 4">
    <name type="scientific">Bermanella marisrubri</name>
    <dbReference type="NCBI Taxonomy" id="207949"/>
    <lineage>
        <taxon>Bacteria</taxon>
        <taxon>Pseudomonadati</taxon>
        <taxon>Pseudomonadota</taxon>
        <taxon>Gammaproteobacteria</taxon>
        <taxon>Oceanospirillales</taxon>
        <taxon>Oceanospirillaceae</taxon>
        <taxon>Bermanella</taxon>
    </lineage>
</organism>
<evidence type="ECO:0000259" key="2">
    <source>
        <dbReference type="Pfam" id="PF01734"/>
    </source>
</evidence>
<keyword evidence="4" id="KW-1185">Reference proteome</keyword>
<evidence type="ECO:0000313" key="3">
    <source>
        <dbReference type="EMBL" id="EAT12760.1"/>
    </source>
</evidence>
<dbReference type="Pfam" id="PF01734">
    <property type="entry name" value="Patatin"/>
    <property type="match status" value="1"/>
</dbReference>
<comment type="caution">
    <text evidence="3">The sequence shown here is derived from an EMBL/GenBank/DDBJ whole genome shotgun (WGS) entry which is preliminary data.</text>
</comment>
<evidence type="ECO:0000313" key="4">
    <source>
        <dbReference type="Proteomes" id="UP000004263"/>
    </source>
</evidence>
<proteinExistence type="predicted"/>